<evidence type="ECO:0000313" key="4">
    <source>
        <dbReference type="EMBL" id="CAG36428.1"/>
    </source>
</evidence>
<dbReference type="GO" id="GO:0000976">
    <property type="term" value="F:transcription cis-regulatory region binding"/>
    <property type="evidence" value="ECO:0007669"/>
    <property type="project" value="TreeGrafter"/>
</dbReference>
<dbReference type="HOGENOM" id="CLU_069356_12_2_7"/>
<dbReference type="PANTHER" id="PTHR30055">
    <property type="entry name" value="HTH-TYPE TRANSCRIPTIONAL REGULATOR RUTR"/>
    <property type="match status" value="1"/>
</dbReference>
<dbReference type="EMBL" id="CR522870">
    <property type="protein sequence ID" value="CAG36428.1"/>
    <property type="molecule type" value="Genomic_DNA"/>
</dbReference>
<gene>
    <name evidence="4" type="ordered locus">DP1699</name>
</gene>
<evidence type="ECO:0000313" key="5">
    <source>
        <dbReference type="Proteomes" id="UP000000602"/>
    </source>
</evidence>
<reference evidence="5" key="1">
    <citation type="journal article" date="2004" name="Environ. Microbiol.">
        <title>The genome of Desulfotalea psychrophila, a sulfate-reducing bacterium from permanently cold Arctic sediments.</title>
        <authorList>
            <person name="Rabus R."/>
            <person name="Ruepp A."/>
            <person name="Frickey T."/>
            <person name="Rattei T."/>
            <person name="Fartmann B."/>
            <person name="Stark M."/>
            <person name="Bauer M."/>
            <person name="Zibat A."/>
            <person name="Lombardot T."/>
            <person name="Becker I."/>
            <person name="Amann J."/>
            <person name="Gellner K."/>
            <person name="Teeling H."/>
            <person name="Leuschner W.D."/>
            <person name="Gloeckner F.-O."/>
            <person name="Lupas A.N."/>
            <person name="Amann R."/>
            <person name="Klenk H.-P."/>
        </authorList>
    </citation>
    <scope>NUCLEOTIDE SEQUENCE [LARGE SCALE GENOMIC DNA]</scope>
    <source>
        <strain evidence="5">DSM 12343 / LSv54</strain>
    </source>
</reference>
<proteinExistence type="predicted"/>
<name>Q6AMJ7_DESPS</name>
<dbReference type="PROSITE" id="PS01081">
    <property type="entry name" value="HTH_TETR_1"/>
    <property type="match status" value="1"/>
</dbReference>
<dbReference type="PROSITE" id="PS50977">
    <property type="entry name" value="HTH_TETR_2"/>
    <property type="match status" value="1"/>
</dbReference>
<dbReference type="OrthoDB" id="5394806at2"/>
<dbReference type="InterPro" id="IPR001647">
    <property type="entry name" value="HTH_TetR"/>
</dbReference>
<dbReference type="SUPFAM" id="SSF46689">
    <property type="entry name" value="Homeodomain-like"/>
    <property type="match status" value="1"/>
</dbReference>
<dbReference type="PRINTS" id="PR00455">
    <property type="entry name" value="HTHTETR"/>
</dbReference>
<dbReference type="KEGG" id="dps:DP1699"/>
<dbReference type="STRING" id="177439.DP1699"/>
<dbReference type="Proteomes" id="UP000000602">
    <property type="component" value="Chromosome"/>
</dbReference>
<keyword evidence="5" id="KW-1185">Reference proteome</keyword>
<organism evidence="4 5">
    <name type="scientific">Desulfotalea psychrophila (strain LSv54 / DSM 12343)</name>
    <dbReference type="NCBI Taxonomy" id="177439"/>
    <lineage>
        <taxon>Bacteria</taxon>
        <taxon>Pseudomonadati</taxon>
        <taxon>Thermodesulfobacteriota</taxon>
        <taxon>Desulfobulbia</taxon>
        <taxon>Desulfobulbales</taxon>
        <taxon>Desulfocapsaceae</taxon>
        <taxon>Desulfotalea</taxon>
    </lineage>
</organism>
<dbReference type="InterPro" id="IPR036271">
    <property type="entry name" value="Tet_transcr_reg_TetR-rel_C_sf"/>
</dbReference>
<dbReference type="PANTHER" id="PTHR30055:SF226">
    <property type="entry name" value="HTH-TYPE TRANSCRIPTIONAL REGULATOR PKSA"/>
    <property type="match status" value="1"/>
</dbReference>
<evidence type="ECO:0000259" key="3">
    <source>
        <dbReference type="PROSITE" id="PS50977"/>
    </source>
</evidence>
<sequence>MTKKEIIIQAATELFTEKGYRETTTSDIRKKAKVAQGTLFYHFANKEGILLHIFSSIINSQLEAIKFFPSNEGTGMEALIKYAQFCNDLRREEGSTLVFVLPNFVPSLLYQHEETKKIFLEFFDTSIAQVEYLIKRGIEDGSIREMDPHTTAHFFIATSIGIDRHMTLTIAPTPNLFPTYLNFMKKALAPEAT</sequence>
<evidence type="ECO:0000256" key="1">
    <source>
        <dbReference type="ARBA" id="ARBA00023125"/>
    </source>
</evidence>
<dbReference type="Pfam" id="PF00440">
    <property type="entry name" value="TetR_N"/>
    <property type="match status" value="1"/>
</dbReference>
<protein>
    <submittedName>
        <fullName evidence="4">Related to transcription regulator</fullName>
    </submittedName>
</protein>
<feature type="domain" description="HTH tetR-type" evidence="3">
    <location>
        <begin position="1"/>
        <end position="61"/>
    </location>
</feature>
<dbReference type="InterPro" id="IPR009057">
    <property type="entry name" value="Homeodomain-like_sf"/>
</dbReference>
<dbReference type="InterPro" id="IPR050109">
    <property type="entry name" value="HTH-type_TetR-like_transc_reg"/>
</dbReference>
<dbReference type="RefSeq" id="WP_011188940.1">
    <property type="nucleotide sequence ID" value="NC_006138.1"/>
</dbReference>
<feature type="DNA-binding region" description="H-T-H motif" evidence="2">
    <location>
        <begin position="24"/>
        <end position="43"/>
    </location>
</feature>
<dbReference type="AlphaFoldDB" id="Q6AMJ7"/>
<dbReference type="eggNOG" id="COG1309">
    <property type="taxonomic scope" value="Bacteria"/>
</dbReference>
<keyword evidence="1 2" id="KW-0238">DNA-binding</keyword>
<dbReference type="Gene3D" id="1.10.357.10">
    <property type="entry name" value="Tetracycline Repressor, domain 2"/>
    <property type="match status" value="1"/>
</dbReference>
<dbReference type="InterPro" id="IPR023772">
    <property type="entry name" value="DNA-bd_HTH_TetR-type_CS"/>
</dbReference>
<accession>Q6AMJ7</accession>
<dbReference type="SUPFAM" id="SSF48498">
    <property type="entry name" value="Tetracyclin repressor-like, C-terminal domain"/>
    <property type="match status" value="1"/>
</dbReference>
<evidence type="ECO:0000256" key="2">
    <source>
        <dbReference type="PROSITE-ProRule" id="PRU00335"/>
    </source>
</evidence>
<dbReference type="GO" id="GO:0003700">
    <property type="term" value="F:DNA-binding transcription factor activity"/>
    <property type="evidence" value="ECO:0007669"/>
    <property type="project" value="TreeGrafter"/>
</dbReference>